<organism evidence="14 15">
    <name type="scientific">Cutaneotrichosporon oleaginosum</name>
    <dbReference type="NCBI Taxonomy" id="879819"/>
    <lineage>
        <taxon>Eukaryota</taxon>
        <taxon>Fungi</taxon>
        <taxon>Dikarya</taxon>
        <taxon>Basidiomycota</taxon>
        <taxon>Agaricomycotina</taxon>
        <taxon>Tremellomycetes</taxon>
        <taxon>Trichosporonales</taxon>
        <taxon>Trichosporonaceae</taxon>
        <taxon>Cutaneotrichosporon</taxon>
    </lineage>
</organism>
<dbReference type="GO" id="GO:0012505">
    <property type="term" value="C:endomembrane system"/>
    <property type="evidence" value="ECO:0007669"/>
    <property type="project" value="UniProtKB-ARBA"/>
</dbReference>
<dbReference type="SMART" id="SM00239">
    <property type="entry name" value="C2"/>
    <property type="match status" value="2"/>
</dbReference>
<comment type="subcellular location">
    <subcellularLocation>
        <location evidence="1">Membrane</location>
    </subcellularLocation>
</comment>
<evidence type="ECO:0000256" key="7">
    <source>
        <dbReference type="ARBA" id="ARBA00022989"/>
    </source>
</evidence>
<dbReference type="Pfam" id="PF17047">
    <property type="entry name" value="SMP_LBD"/>
    <property type="match status" value="1"/>
</dbReference>
<dbReference type="CDD" id="cd21670">
    <property type="entry name" value="SMP_ESyt"/>
    <property type="match status" value="1"/>
</dbReference>
<keyword evidence="10" id="KW-0472">Membrane</keyword>
<feature type="compositionally biased region" description="Pro residues" evidence="11">
    <location>
        <begin position="1"/>
        <end position="14"/>
    </location>
</feature>
<dbReference type="GO" id="GO:0016020">
    <property type="term" value="C:membrane"/>
    <property type="evidence" value="ECO:0007669"/>
    <property type="project" value="UniProtKB-SubCell"/>
</dbReference>
<evidence type="ECO:0000256" key="11">
    <source>
        <dbReference type="SAM" id="MobiDB-lite"/>
    </source>
</evidence>
<dbReference type="InterPro" id="IPR039010">
    <property type="entry name" value="Synaptotagmin_SMP"/>
</dbReference>
<dbReference type="InterPro" id="IPR051634">
    <property type="entry name" value="Extended_Synaptotagmin"/>
</dbReference>
<keyword evidence="2" id="KW-0813">Transport</keyword>
<evidence type="ECO:0000256" key="5">
    <source>
        <dbReference type="ARBA" id="ARBA00022737"/>
    </source>
</evidence>
<keyword evidence="15" id="KW-1185">Reference proteome</keyword>
<keyword evidence="4" id="KW-0479">Metal-binding</keyword>
<dbReference type="PROSITE" id="PS51847">
    <property type="entry name" value="SMP"/>
    <property type="match status" value="1"/>
</dbReference>
<dbReference type="PANTHER" id="PTHR45761">
    <property type="entry name" value="EXTENDED SYNAPTOTAGMIN-LIKE PROTEIN 2, ISOFORM C"/>
    <property type="match status" value="1"/>
</dbReference>
<keyword evidence="3" id="KW-0812">Transmembrane</keyword>
<dbReference type="GO" id="GO:0005737">
    <property type="term" value="C:cytoplasm"/>
    <property type="evidence" value="ECO:0007669"/>
    <property type="project" value="UniProtKB-ARBA"/>
</dbReference>
<evidence type="ECO:0000256" key="6">
    <source>
        <dbReference type="ARBA" id="ARBA00022837"/>
    </source>
</evidence>
<evidence type="ECO:0000259" key="13">
    <source>
        <dbReference type="PROSITE" id="PS51847"/>
    </source>
</evidence>
<evidence type="ECO:0000256" key="1">
    <source>
        <dbReference type="ARBA" id="ARBA00004370"/>
    </source>
</evidence>
<gene>
    <name evidence="14" type="ORF">CC85DRAFT_286619</name>
</gene>
<accession>A0A0J0XJN0</accession>
<evidence type="ECO:0000256" key="4">
    <source>
        <dbReference type="ARBA" id="ARBA00022723"/>
    </source>
</evidence>
<dbReference type="GO" id="GO:0008289">
    <property type="term" value="F:lipid binding"/>
    <property type="evidence" value="ECO:0007669"/>
    <property type="project" value="UniProtKB-KW"/>
</dbReference>
<feature type="domain" description="SMP-LTD" evidence="13">
    <location>
        <begin position="50"/>
        <end position="227"/>
    </location>
</feature>
<dbReference type="InterPro" id="IPR031468">
    <property type="entry name" value="SMP_LBD"/>
</dbReference>
<dbReference type="EMBL" id="KQ087220">
    <property type="protein sequence ID" value="KLT41302.1"/>
    <property type="molecule type" value="Genomic_DNA"/>
</dbReference>
<evidence type="ECO:0000313" key="14">
    <source>
        <dbReference type="EMBL" id="KLT41302.1"/>
    </source>
</evidence>
<dbReference type="PROSITE" id="PS50004">
    <property type="entry name" value="C2"/>
    <property type="match status" value="1"/>
</dbReference>
<feature type="region of interest" description="Disordered" evidence="11">
    <location>
        <begin position="1"/>
        <end position="32"/>
    </location>
</feature>
<evidence type="ECO:0000313" key="15">
    <source>
        <dbReference type="Proteomes" id="UP000053611"/>
    </source>
</evidence>
<name>A0A0J0XJN0_9TREE</name>
<protein>
    <recommendedName>
        <fullName evidence="16">C2 domain-containing protein</fullName>
    </recommendedName>
</protein>
<dbReference type="GO" id="GO:0006869">
    <property type="term" value="P:lipid transport"/>
    <property type="evidence" value="ECO:0007669"/>
    <property type="project" value="UniProtKB-KW"/>
</dbReference>
<evidence type="ECO:0000256" key="3">
    <source>
        <dbReference type="ARBA" id="ARBA00022692"/>
    </source>
</evidence>
<dbReference type="InterPro" id="IPR000008">
    <property type="entry name" value="C2_dom"/>
</dbReference>
<proteinExistence type="predicted"/>
<dbReference type="InterPro" id="IPR035892">
    <property type="entry name" value="C2_domain_sf"/>
</dbReference>
<feature type="compositionally biased region" description="Gly residues" evidence="11">
    <location>
        <begin position="21"/>
        <end position="32"/>
    </location>
</feature>
<sequence>MSAPPQAPVAPPAGAPAAHGAPGGASQGAAGGAGAGPSGAIVAALTASGGTESAGFLNDIIANLWPNISVVGRDMTKSIVEPMFASMLPSPLNSLHFAKIDLGKVPIKLGNVDTHKMASGAIKMDLDVDWDGECDIELDGKMIPKIGIEHIKLNGRMSMLLGPIINQMPLVGAAQVAFINPPYIKLKYTDVAAVANIGFIDRSISNVIQSILGGMMVLPNRFLVKLDAKNDWFSTFQFPLGVLKVTVESGANLGEAKESKGFLKKLVHDEADCYVDATLGAETWRTKTINNNRNPEWNESHDFLLSDHDQVVTVECVDDDTTSDDTIGKATVTVKELLLSGASHDLALVHNEQPTEAKIRLKGHFMALVADPASLNSQEEGTHGVLTVLIASAFHISGNREELKPSVKVVWGESNFRTAIKSDSPGADVQNPGFDVAYNVPLSNKVTVHGAAPVRLILMDGEKERGSVDIPLEKVLGAPGMALAEDHKLADGAIIRAAVVIRGTKSLH</sequence>
<dbReference type="PANTHER" id="PTHR45761:SF1">
    <property type="entry name" value="EXTENDED SYNAPTOTAGMIN-LIKE PROTEIN 2, ISOFORM C"/>
    <property type="match status" value="1"/>
</dbReference>
<dbReference type="STRING" id="879819.A0A0J0XJN0"/>
<keyword evidence="7" id="KW-1133">Transmembrane helix</keyword>
<keyword evidence="6" id="KW-0106">Calcium</keyword>
<keyword evidence="8" id="KW-0445">Lipid transport</keyword>
<dbReference type="OrthoDB" id="1029639at2759"/>
<dbReference type="GeneID" id="28984184"/>
<reference evidence="14 15" key="1">
    <citation type="submission" date="2015-03" db="EMBL/GenBank/DDBJ databases">
        <title>Genomics and transcriptomics of the oil-accumulating basidiomycete yeast T. oleaginosus allow insights into substrate utilization and the diverse evolutionary trajectories of mating systems in fungi.</title>
        <authorList>
            <consortium name="DOE Joint Genome Institute"/>
            <person name="Kourist R."/>
            <person name="Kracht O."/>
            <person name="Bracharz F."/>
            <person name="Lipzen A."/>
            <person name="Nolan M."/>
            <person name="Ohm R."/>
            <person name="Grigoriev I."/>
            <person name="Sun S."/>
            <person name="Heitman J."/>
            <person name="Bruck T."/>
            <person name="Nowrousian M."/>
        </authorList>
    </citation>
    <scope>NUCLEOTIDE SEQUENCE [LARGE SCALE GENOMIC DNA]</scope>
    <source>
        <strain evidence="14 15">IBC0246</strain>
    </source>
</reference>
<evidence type="ECO:0000256" key="2">
    <source>
        <dbReference type="ARBA" id="ARBA00022448"/>
    </source>
</evidence>
<dbReference type="GO" id="GO:0046872">
    <property type="term" value="F:metal ion binding"/>
    <property type="evidence" value="ECO:0007669"/>
    <property type="project" value="UniProtKB-KW"/>
</dbReference>
<dbReference type="Gene3D" id="2.60.40.150">
    <property type="entry name" value="C2 domain"/>
    <property type="match status" value="1"/>
</dbReference>
<keyword evidence="9" id="KW-0446">Lipid-binding</keyword>
<dbReference type="RefSeq" id="XP_018277793.1">
    <property type="nucleotide sequence ID" value="XM_018423581.1"/>
</dbReference>
<evidence type="ECO:0000256" key="8">
    <source>
        <dbReference type="ARBA" id="ARBA00023055"/>
    </source>
</evidence>
<evidence type="ECO:0000259" key="12">
    <source>
        <dbReference type="PROSITE" id="PS50004"/>
    </source>
</evidence>
<feature type="domain" description="C2" evidence="12">
    <location>
        <begin position="218"/>
        <end position="348"/>
    </location>
</feature>
<evidence type="ECO:0000256" key="10">
    <source>
        <dbReference type="ARBA" id="ARBA00023136"/>
    </source>
</evidence>
<dbReference type="AlphaFoldDB" id="A0A0J0XJN0"/>
<evidence type="ECO:0000256" key="9">
    <source>
        <dbReference type="ARBA" id="ARBA00023121"/>
    </source>
</evidence>
<evidence type="ECO:0008006" key="16">
    <source>
        <dbReference type="Google" id="ProtNLM"/>
    </source>
</evidence>
<dbReference type="Proteomes" id="UP000053611">
    <property type="component" value="Unassembled WGS sequence"/>
</dbReference>
<keyword evidence="5" id="KW-0677">Repeat</keyword>
<dbReference type="SUPFAM" id="SSF49562">
    <property type="entry name" value="C2 domain (Calcium/lipid-binding domain, CaLB)"/>
    <property type="match status" value="1"/>
</dbReference>
<dbReference type="Pfam" id="PF00168">
    <property type="entry name" value="C2"/>
    <property type="match status" value="1"/>
</dbReference>